<gene>
    <name evidence="6 8" type="primary">gatC</name>
    <name evidence="8" type="ORF">GCM10008905_03920</name>
</gene>
<dbReference type="Pfam" id="PF02686">
    <property type="entry name" value="GatC"/>
    <property type="match status" value="1"/>
</dbReference>
<proteinExistence type="inferred from homology"/>
<dbReference type="PANTHER" id="PTHR15004:SF0">
    <property type="entry name" value="GLUTAMYL-TRNA(GLN) AMIDOTRANSFERASE SUBUNIT C, MITOCHONDRIAL"/>
    <property type="match status" value="1"/>
</dbReference>
<evidence type="ECO:0000313" key="8">
    <source>
        <dbReference type="EMBL" id="GAA0717890.1"/>
    </source>
</evidence>
<keyword evidence="6" id="KW-0067">ATP-binding</keyword>
<keyword evidence="6" id="KW-0547">Nucleotide-binding</keyword>
<comment type="function">
    <text evidence="3 6">Allows the formation of correctly charged Asn-tRNA(Asn) or Gln-tRNA(Gln) through the transamidation of misacylated Asp-tRNA(Asn) or Glu-tRNA(Gln) in organisms which lack either or both of asparaginyl-tRNA or glutaminyl-tRNA synthetases. The reaction takes place in the presence of glutamine and ATP through an activated phospho-Asp-tRNA(Asn) or phospho-Glu-tRNA(Gln).</text>
</comment>
<evidence type="ECO:0000256" key="3">
    <source>
        <dbReference type="ARBA" id="ARBA00024799"/>
    </source>
</evidence>
<comment type="similarity">
    <text evidence="1 6">Belongs to the GatC family.</text>
</comment>
<comment type="subunit">
    <text evidence="2 6">Heterotrimer of A, B and C subunits.</text>
</comment>
<evidence type="ECO:0000256" key="4">
    <source>
        <dbReference type="ARBA" id="ARBA00047380"/>
    </source>
</evidence>
<dbReference type="NCBIfam" id="TIGR00135">
    <property type="entry name" value="gatC"/>
    <property type="match status" value="1"/>
</dbReference>
<evidence type="ECO:0000256" key="1">
    <source>
        <dbReference type="ARBA" id="ARBA00010757"/>
    </source>
</evidence>
<organism evidence="8 9">
    <name type="scientific">Clostridium malenominatum</name>
    <dbReference type="NCBI Taxonomy" id="1539"/>
    <lineage>
        <taxon>Bacteria</taxon>
        <taxon>Bacillati</taxon>
        <taxon>Bacillota</taxon>
        <taxon>Clostridia</taxon>
        <taxon>Eubacteriales</taxon>
        <taxon>Clostridiaceae</taxon>
        <taxon>Clostridium</taxon>
    </lineage>
</organism>
<reference evidence="8 9" key="1">
    <citation type="journal article" date="2019" name="Int. J. Syst. Evol. Microbiol.">
        <title>The Global Catalogue of Microorganisms (GCM) 10K type strain sequencing project: providing services to taxonomists for standard genome sequencing and annotation.</title>
        <authorList>
            <consortium name="The Broad Institute Genomics Platform"/>
            <consortium name="The Broad Institute Genome Sequencing Center for Infectious Disease"/>
            <person name="Wu L."/>
            <person name="Ma J."/>
        </authorList>
    </citation>
    <scope>NUCLEOTIDE SEQUENCE [LARGE SCALE GENOMIC DNA]</scope>
    <source>
        <strain evidence="8 9">JCM 1405</strain>
    </source>
</reference>
<dbReference type="InterPro" id="IPR003837">
    <property type="entry name" value="GatC"/>
</dbReference>
<dbReference type="EC" id="6.3.5.-" evidence="6"/>
<keyword evidence="6" id="KW-0648">Protein biosynthesis</keyword>
<dbReference type="Proteomes" id="UP001500339">
    <property type="component" value="Unassembled WGS sequence"/>
</dbReference>
<evidence type="ECO:0000256" key="5">
    <source>
        <dbReference type="ARBA" id="ARBA00047913"/>
    </source>
</evidence>
<feature type="coiled-coil region" evidence="7">
    <location>
        <begin position="5"/>
        <end position="34"/>
    </location>
</feature>
<comment type="catalytic activity">
    <reaction evidence="4 6">
        <text>L-aspartyl-tRNA(Asn) + L-glutamine + ATP + H2O = L-asparaginyl-tRNA(Asn) + L-glutamate + ADP + phosphate + 2 H(+)</text>
        <dbReference type="Rhea" id="RHEA:14513"/>
        <dbReference type="Rhea" id="RHEA-COMP:9674"/>
        <dbReference type="Rhea" id="RHEA-COMP:9677"/>
        <dbReference type="ChEBI" id="CHEBI:15377"/>
        <dbReference type="ChEBI" id="CHEBI:15378"/>
        <dbReference type="ChEBI" id="CHEBI:29985"/>
        <dbReference type="ChEBI" id="CHEBI:30616"/>
        <dbReference type="ChEBI" id="CHEBI:43474"/>
        <dbReference type="ChEBI" id="CHEBI:58359"/>
        <dbReference type="ChEBI" id="CHEBI:78515"/>
        <dbReference type="ChEBI" id="CHEBI:78516"/>
        <dbReference type="ChEBI" id="CHEBI:456216"/>
    </reaction>
</comment>
<evidence type="ECO:0000256" key="2">
    <source>
        <dbReference type="ARBA" id="ARBA00011123"/>
    </source>
</evidence>
<dbReference type="PANTHER" id="PTHR15004">
    <property type="entry name" value="GLUTAMYL-TRNA(GLN) AMIDOTRANSFERASE SUBUNIT C, MITOCHONDRIAL"/>
    <property type="match status" value="1"/>
</dbReference>
<dbReference type="HAMAP" id="MF_00122">
    <property type="entry name" value="GatC"/>
    <property type="match status" value="1"/>
</dbReference>
<dbReference type="SUPFAM" id="SSF141000">
    <property type="entry name" value="Glu-tRNAGln amidotransferase C subunit"/>
    <property type="match status" value="1"/>
</dbReference>
<evidence type="ECO:0000256" key="6">
    <source>
        <dbReference type="HAMAP-Rule" id="MF_00122"/>
    </source>
</evidence>
<evidence type="ECO:0000256" key="7">
    <source>
        <dbReference type="SAM" id="Coils"/>
    </source>
</evidence>
<keyword evidence="7" id="KW-0175">Coiled coil</keyword>
<comment type="caution">
    <text evidence="8">The sequence shown here is derived from an EMBL/GenBank/DDBJ whole genome shotgun (WGS) entry which is preliminary data.</text>
</comment>
<dbReference type="EMBL" id="BAAACF010000001">
    <property type="protein sequence ID" value="GAA0717890.1"/>
    <property type="molecule type" value="Genomic_DNA"/>
</dbReference>
<name>A0ABN1INV6_9CLOT</name>
<dbReference type="RefSeq" id="WP_343765956.1">
    <property type="nucleotide sequence ID" value="NZ_BAAACF010000001.1"/>
</dbReference>
<keyword evidence="6" id="KW-0436">Ligase</keyword>
<dbReference type="InterPro" id="IPR036113">
    <property type="entry name" value="Asp/Glu-ADT_sf_sub_c"/>
</dbReference>
<sequence length="97" mass="11213">MSITRKDVEQVSQLARIELKEEEKEALIEDLNKVLSYMEKLNELDTENVDIVVNPYYVENVFREDKIEASMDIKKVLGNAPGKLEEYILVPQIIDGE</sequence>
<comment type="catalytic activity">
    <reaction evidence="5 6">
        <text>L-glutamyl-tRNA(Gln) + L-glutamine + ATP + H2O = L-glutaminyl-tRNA(Gln) + L-glutamate + ADP + phosphate + H(+)</text>
        <dbReference type="Rhea" id="RHEA:17521"/>
        <dbReference type="Rhea" id="RHEA-COMP:9681"/>
        <dbReference type="Rhea" id="RHEA-COMP:9684"/>
        <dbReference type="ChEBI" id="CHEBI:15377"/>
        <dbReference type="ChEBI" id="CHEBI:15378"/>
        <dbReference type="ChEBI" id="CHEBI:29985"/>
        <dbReference type="ChEBI" id="CHEBI:30616"/>
        <dbReference type="ChEBI" id="CHEBI:43474"/>
        <dbReference type="ChEBI" id="CHEBI:58359"/>
        <dbReference type="ChEBI" id="CHEBI:78520"/>
        <dbReference type="ChEBI" id="CHEBI:78521"/>
        <dbReference type="ChEBI" id="CHEBI:456216"/>
    </reaction>
</comment>
<keyword evidence="9" id="KW-1185">Reference proteome</keyword>
<protein>
    <recommendedName>
        <fullName evidence="6">Aspartyl/glutamyl-tRNA(Asn/Gln) amidotransferase subunit C</fullName>
        <shortName evidence="6">Asp/Glu-ADT subunit C</shortName>
        <ecNumber evidence="6">6.3.5.-</ecNumber>
    </recommendedName>
</protein>
<dbReference type="Gene3D" id="1.10.20.60">
    <property type="entry name" value="Glu-tRNAGln amidotransferase C subunit, N-terminal domain"/>
    <property type="match status" value="1"/>
</dbReference>
<evidence type="ECO:0000313" key="9">
    <source>
        <dbReference type="Proteomes" id="UP001500339"/>
    </source>
</evidence>
<accession>A0ABN1INV6</accession>